<dbReference type="Gramene" id="OE9A106168T1">
    <property type="protein sequence ID" value="OE9A106168C1"/>
    <property type="gene ID" value="OE9A106168"/>
</dbReference>
<name>A0A8S0PKH7_OLEEU</name>
<evidence type="ECO:0000313" key="14">
    <source>
        <dbReference type="EMBL" id="CAA2954110.1"/>
    </source>
</evidence>
<dbReference type="Proteomes" id="UP000594638">
    <property type="component" value="Unassembled WGS sequence"/>
</dbReference>
<dbReference type="GO" id="GO:0051607">
    <property type="term" value="P:defense response to virus"/>
    <property type="evidence" value="ECO:0007669"/>
    <property type="project" value="UniProtKB-ARBA"/>
</dbReference>
<dbReference type="SUPFAM" id="SSF52058">
    <property type="entry name" value="L domain-like"/>
    <property type="match status" value="1"/>
</dbReference>
<evidence type="ECO:0000256" key="8">
    <source>
        <dbReference type="ARBA" id="ARBA00022741"/>
    </source>
</evidence>
<dbReference type="PRINTS" id="PR00364">
    <property type="entry name" value="DISEASERSIST"/>
</dbReference>
<dbReference type="OrthoDB" id="1478287at2759"/>
<evidence type="ECO:0000256" key="9">
    <source>
        <dbReference type="ARBA" id="ARBA00022821"/>
    </source>
</evidence>
<evidence type="ECO:0000256" key="2">
    <source>
        <dbReference type="ARBA" id="ARBA00004496"/>
    </source>
</evidence>
<evidence type="ECO:0000256" key="10">
    <source>
        <dbReference type="ARBA" id="ARBA00022840"/>
    </source>
</evidence>
<dbReference type="PANTHER" id="PTHR23155">
    <property type="entry name" value="DISEASE RESISTANCE PROTEIN RP"/>
    <property type="match status" value="1"/>
</dbReference>
<comment type="subcellular location">
    <subcellularLocation>
        <location evidence="2">Cytoplasm</location>
    </subcellularLocation>
</comment>
<sequence>MAYASLLSLAQTLEQILHPQDQSLNLHHTEQQIMRCLHEKVNFLVDFLDVISPKSSENIRDLEGRIRDAAYEAEDTIESNMSNQIVSELEQKYNGLQKVLQELASISEDLVKMKEWNDIEIVKPRNTYPSARSTNRSAVVGIRDEIECVVNKLTRSSSDLSIISVVGMPGLGKTTVARKVYKEPNIASHFDVCAWATVSQNYFEQEVLSRLLHSIRNLNHESNQESIEKLAENLYKSLKDKRYLIVLDDVWDKEIVLKVKNWLPHDCIGSRILLTNRHKNIASYVDPNCYVHQMRFLSDYESWSLLQHLVFGEERCPPELVKIGRMISRNCGGIPLPLILIGGVLYKAERTQSYWIYVEEHTNTGLSIEVLNLLSFVTFSYNQLPHHLRACFLYMGVLPEDYEIRRSKLIKLWVANRFIKPDRSKSLEEVAEDYLNDLVDRNLIMVRGWSYRGEVKTCCIHDILRDFCQTKTKEKFNSDVKNLPDVHDNLRQVSMLTELKNQIPKFDLANNRDLRVRSVTYYFHNSPHDILFVKSFQLLRILDALTIWFDKFPVEIVELETLRFIALTYWAKHRIPSSISKLRNLETLILNPGKLRSIFNTSFLPLEIWKMSRLRHLLFVRSFLPYPTDALNGGTFVSLENLQTLTNVINFRWTEEVIQMMPNLKKLVISYEHDGRTEWSSYCFDNFVHLLQLEVLKCFFLGKSYIKYQDPLPVNFAFPQKLRRLTLSGCRLSWKSMTVVGSLSKLEVLKLKYHAFEGPLWESNDGEFRRLKLLLIHMTDLEHWKVDETHFPSLERLSLQYCYDLAEIPSGIGKIPTLQKIELCECSTSVVTSAKFIEEEKTRFGNNGFQVVAL</sequence>
<feature type="domain" description="Disease resistance protein winged helix" evidence="12">
    <location>
        <begin position="398"/>
        <end position="467"/>
    </location>
</feature>
<evidence type="ECO:0000256" key="6">
    <source>
        <dbReference type="ARBA" id="ARBA00022667"/>
    </source>
</evidence>
<dbReference type="InterPro" id="IPR036388">
    <property type="entry name" value="WH-like_DNA-bd_sf"/>
</dbReference>
<evidence type="ECO:0000259" key="12">
    <source>
        <dbReference type="Pfam" id="PF23559"/>
    </source>
</evidence>
<keyword evidence="6" id="KW-0381">Hypersensitive response</keyword>
<dbReference type="Gene3D" id="3.40.50.300">
    <property type="entry name" value="P-loop containing nucleotide triphosphate hydrolases"/>
    <property type="match status" value="1"/>
</dbReference>
<protein>
    <submittedName>
        <fullName evidence="14">Late blight resistance homolog R1A-10 isoform X1</fullName>
    </submittedName>
</protein>
<keyword evidence="4" id="KW-0963">Cytoplasm</keyword>
<evidence type="ECO:0000256" key="3">
    <source>
        <dbReference type="ARBA" id="ARBA00008894"/>
    </source>
</evidence>
<keyword evidence="7" id="KW-0677">Repeat</keyword>
<dbReference type="InterPro" id="IPR002182">
    <property type="entry name" value="NB-ARC"/>
</dbReference>
<evidence type="ECO:0000256" key="1">
    <source>
        <dbReference type="ARBA" id="ARBA00002074"/>
    </source>
</evidence>
<dbReference type="GO" id="GO:0043531">
    <property type="term" value="F:ADP binding"/>
    <property type="evidence" value="ECO:0007669"/>
    <property type="project" value="InterPro"/>
</dbReference>
<keyword evidence="9" id="KW-0611">Plant defense</keyword>
<dbReference type="AlphaFoldDB" id="A0A8S0PKH7"/>
<organism evidence="14 15">
    <name type="scientific">Olea europaea subsp. europaea</name>
    <dbReference type="NCBI Taxonomy" id="158383"/>
    <lineage>
        <taxon>Eukaryota</taxon>
        <taxon>Viridiplantae</taxon>
        <taxon>Streptophyta</taxon>
        <taxon>Embryophyta</taxon>
        <taxon>Tracheophyta</taxon>
        <taxon>Spermatophyta</taxon>
        <taxon>Magnoliopsida</taxon>
        <taxon>eudicotyledons</taxon>
        <taxon>Gunneridae</taxon>
        <taxon>Pentapetalae</taxon>
        <taxon>asterids</taxon>
        <taxon>lamiids</taxon>
        <taxon>Lamiales</taxon>
        <taxon>Oleaceae</taxon>
        <taxon>Oleeae</taxon>
        <taxon>Olea</taxon>
    </lineage>
</organism>
<dbReference type="FunFam" id="3.40.50.300:FF:001091">
    <property type="entry name" value="Probable disease resistance protein At1g61300"/>
    <property type="match status" value="1"/>
</dbReference>
<evidence type="ECO:0000256" key="4">
    <source>
        <dbReference type="ARBA" id="ARBA00022490"/>
    </source>
</evidence>
<dbReference type="Pfam" id="PF23598">
    <property type="entry name" value="LRR_14"/>
    <property type="match status" value="1"/>
</dbReference>
<dbReference type="Gene3D" id="1.10.10.10">
    <property type="entry name" value="Winged helix-like DNA-binding domain superfamily/Winged helix DNA-binding domain"/>
    <property type="match status" value="1"/>
</dbReference>
<dbReference type="SUPFAM" id="SSF52540">
    <property type="entry name" value="P-loop containing nucleoside triphosphate hydrolases"/>
    <property type="match status" value="1"/>
</dbReference>
<proteinExistence type="inferred from homology"/>
<dbReference type="GO" id="GO:0005524">
    <property type="term" value="F:ATP binding"/>
    <property type="evidence" value="ECO:0007669"/>
    <property type="project" value="UniProtKB-KW"/>
</dbReference>
<dbReference type="FunFam" id="1.10.10.10:FF:000322">
    <property type="entry name" value="Probable disease resistance protein At1g63360"/>
    <property type="match status" value="1"/>
</dbReference>
<dbReference type="InterPro" id="IPR027417">
    <property type="entry name" value="P-loop_NTPase"/>
</dbReference>
<dbReference type="Gene3D" id="3.80.10.10">
    <property type="entry name" value="Ribonuclease Inhibitor"/>
    <property type="match status" value="1"/>
</dbReference>
<dbReference type="EMBL" id="CACTIH010000106">
    <property type="protein sequence ID" value="CAA2954110.1"/>
    <property type="molecule type" value="Genomic_DNA"/>
</dbReference>
<dbReference type="GO" id="GO:0009626">
    <property type="term" value="P:plant-type hypersensitive response"/>
    <property type="evidence" value="ECO:0007669"/>
    <property type="project" value="UniProtKB-KW"/>
</dbReference>
<keyword evidence="8" id="KW-0547">Nucleotide-binding</keyword>
<feature type="domain" description="Disease resistance R13L4/SHOC-2-like LRR" evidence="13">
    <location>
        <begin position="516"/>
        <end position="731"/>
    </location>
</feature>
<evidence type="ECO:0000256" key="5">
    <source>
        <dbReference type="ARBA" id="ARBA00022614"/>
    </source>
</evidence>
<evidence type="ECO:0000313" key="15">
    <source>
        <dbReference type="Proteomes" id="UP000594638"/>
    </source>
</evidence>
<dbReference type="InterPro" id="IPR032675">
    <property type="entry name" value="LRR_dom_sf"/>
</dbReference>
<evidence type="ECO:0000256" key="7">
    <source>
        <dbReference type="ARBA" id="ARBA00022737"/>
    </source>
</evidence>
<dbReference type="InterPro" id="IPR058922">
    <property type="entry name" value="WHD_DRP"/>
</dbReference>
<dbReference type="InterPro" id="IPR044974">
    <property type="entry name" value="Disease_R_plants"/>
</dbReference>
<dbReference type="Gene3D" id="1.10.8.430">
    <property type="entry name" value="Helical domain of apoptotic protease-activating factors"/>
    <property type="match status" value="1"/>
</dbReference>
<dbReference type="Pfam" id="PF23559">
    <property type="entry name" value="WHD_DRP"/>
    <property type="match status" value="1"/>
</dbReference>
<dbReference type="InterPro" id="IPR055414">
    <property type="entry name" value="LRR_R13L4/SHOC2-like"/>
</dbReference>
<dbReference type="PANTHER" id="PTHR23155:SF1152">
    <property type="entry name" value="AAA+ ATPASE DOMAIN-CONTAINING PROTEIN"/>
    <property type="match status" value="1"/>
</dbReference>
<evidence type="ECO:0000259" key="13">
    <source>
        <dbReference type="Pfam" id="PF23598"/>
    </source>
</evidence>
<dbReference type="Gene3D" id="1.20.5.4130">
    <property type="match status" value="1"/>
</dbReference>
<keyword evidence="15" id="KW-1185">Reference proteome</keyword>
<dbReference type="Pfam" id="PF00931">
    <property type="entry name" value="NB-ARC"/>
    <property type="match status" value="1"/>
</dbReference>
<keyword evidence="10" id="KW-0067">ATP-binding</keyword>
<reference evidence="14 15" key="1">
    <citation type="submission" date="2019-12" db="EMBL/GenBank/DDBJ databases">
        <authorList>
            <person name="Alioto T."/>
            <person name="Alioto T."/>
            <person name="Gomez Garrido J."/>
        </authorList>
    </citation>
    <scope>NUCLEOTIDE SEQUENCE [LARGE SCALE GENOMIC DNA]</scope>
</reference>
<comment type="caution">
    <text evidence="14">The sequence shown here is derived from an EMBL/GenBank/DDBJ whole genome shotgun (WGS) entry which is preliminary data.</text>
</comment>
<gene>
    <name evidence="14" type="ORF">OLEA9_A106168</name>
</gene>
<comment type="similarity">
    <text evidence="3">Belongs to the disease resistance NB-LRR family.</text>
</comment>
<feature type="domain" description="NB-ARC" evidence="11">
    <location>
        <begin position="144"/>
        <end position="314"/>
    </location>
</feature>
<dbReference type="GO" id="GO:0005737">
    <property type="term" value="C:cytoplasm"/>
    <property type="evidence" value="ECO:0007669"/>
    <property type="project" value="UniProtKB-SubCell"/>
</dbReference>
<evidence type="ECO:0000259" key="11">
    <source>
        <dbReference type="Pfam" id="PF00931"/>
    </source>
</evidence>
<dbReference type="InterPro" id="IPR042197">
    <property type="entry name" value="Apaf_helical"/>
</dbReference>
<accession>A0A8S0PKH7</accession>
<keyword evidence="5" id="KW-0433">Leucine-rich repeat</keyword>
<comment type="function">
    <text evidence="1">Confers resistance to late blight (Phytophthora infestans) races carrying the avirulence gene Avr1. Resistance proteins guard the plant against pathogens that contain an appropriate avirulence protein via an indirect interaction with this avirulence protein. That triggers a defense system including the hypersensitive response, which restricts the pathogen growth.</text>
</comment>